<dbReference type="InterPro" id="IPR023214">
    <property type="entry name" value="HAD_sf"/>
</dbReference>
<sequence length="177" mass="19064">MEKAVFLDRDGVLNEMLSNRVKFVNNTGQLYLLEGAAEAIAEFNKAGYEVFVVTNQGGVGLGYLKEKNLVRIHEHLQSLVRDKGGSITEIAYCAHRPNAGCECRKPGPGMLFDLAARHNIDLSGSVMAGDHERDIEAGKKAGCKTVFIGDGPSSADLIAPSLHSAVQPILDLLSENK</sequence>
<proteinExistence type="inferred from homology"/>
<dbReference type="SUPFAM" id="SSF56784">
    <property type="entry name" value="HAD-like"/>
    <property type="match status" value="1"/>
</dbReference>
<comment type="similarity">
    <text evidence="7">Belongs to the gmhB family.</text>
</comment>
<evidence type="ECO:0000313" key="8">
    <source>
        <dbReference type="EMBL" id="MBM7693687.1"/>
    </source>
</evidence>
<dbReference type="Gene3D" id="3.40.50.1000">
    <property type="entry name" value="HAD superfamily/HAD-like"/>
    <property type="match status" value="1"/>
</dbReference>
<keyword evidence="3" id="KW-0479">Metal-binding</keyword>
<dbReference type="Proteomes" id="UP000823486">
    <property type="component" value="Unassembled WGS sequence"/>
</dbReference>
<dbReference type="RefSeq" id="WP_204544593.1">
    <property type="nucleotide sequence ID" value="NZ_JAFBFI010000014.1"/>
</dbReference>
<dbReference type="GO" id="GO:0034200">
    <property type="term" value="F:D-glycero-beta-D-manno-heptose 1,7-bisphosphate 7-phosphatase activity"/>
    <property type="evidence" value="ECO:0007669"/>
    <property type="project" value="UniProtKB-EC"/>
</dbReference>
<gene>
    <name evidence="8" type="ORF">JOC77_003131</name>
</gene>
<organism evidence="8 9">
    <name type="scientific">Peribacillus deserti</name>
    <dbReference type="NCBI Taxonomy" id="673318"/>
    <lineage>
        <taxon>Bacteria</taxon>
        <taxon>Bacillati</taxon>
        <taxon>Bacillota</taxon>
        <taxon>Bacilli</taxon>
        <taxon>Bacillales</taxon>
        <taxon>Bacillaceae</taxon>
        <taxon>Peribacillus</taxon>
    </lineage>
</organism>
<dbReference type="InterPro" id="IPR004446">
    <property type="entry name" value="Heptose_bisP_phosphatase"/>
</dbReference>
<evidence type="ECO:0000256" key="7">
    <source>
        <dbReference type="PIRNR" id="PIRNR004682"/>
    </source>
</evidence>
<dbReference type="EC" id="3.1.3.-" evidence="7"/>
<dbReference type="InterPro" id="IPR006549">
    <property type="entry name" value="HAD-SF_hydro_IIIA"/>
</dbReference>
<evidence type="ECO:0000313" key="9">
    <source>
        <dbReference type="Proteomes" id="UP000823486"/>
    </source>
</evidence>
<keyword evidence="2 7" id="KW-0963">Cytoplasm</keyword>
<dbReference type="PANTHER" id="PTHR42891:SF1">
    <property type="entry name" value="D-GLYCERO-BETA-D-MANNO-HEPTOSE-1,7-BISPHOSPHATE 7-PHOSPHATASE"/>
    <property type="match status" value="1"/>
</dbReference>
<dbReference type="NCBIfam" id="TIGR01662">
    <property type="entry name" value="HAD-SF-IIIA"/>
    <property type="match status" value="1"/>
</dbReference>
<evidence type="ECO:0000256" key="6">
    <source>
        <dbReference type="ARBA" id="ARBA00031828"/>
    </source>
</evidence>
<keyword evidence="9" id="KW-1185">Reference proteome</keyword>
<evidence type="ECO:0000256" key="2">
    <source>
        <dbReference type="ARBA" id="ARBA00022490"/>
    </source>
</evidence>
<dbReference type="InterPro" id="IPR036412">
    <property type="entry name" value="HAD-like_sf"/>
</dbReference>
<evidence type="ECO:0000256" key="5">
    <source>
        <dbReference type="ARBA" id="ARBA00023277"/>
    </source>
</evidence>
<protein>
    <recommendedName>
        <fullName evidence="6 7">D,D-heptose 1,7-bisphosphate phosphatase</fullName>
        <ecNumber evidence="7">3.1.3.-</ecNumber>
    </recommendedName>
</protein>
<evidence type="ECO:0000256" key="1">
    <source>
        <dbReference type="ARBA" id="ARBA00004496"/>
    </source>
</evidence>
<dbReference type="NCBIfam" id="TIGR01656">
    <property type="entry name" value="Histidinol-ppas"/>
    <property type="match status" value="1"/>
</dbReference>
<dbReference type="Pfam" id="PF13242">
    <property type="entry name" value="Hydrolase_like"/>
    <property type="match status" value="1"/>
</dbReference>
<comment type="caution">
    <text evidence="8">The sequence shown here is derived from an EMBL/GenBank/DDBJ whole genome shotgun (WGS) entry which is preliminary data.</text>
</comment>
<dbReference type="EMBL" id="JAFBFI010000014">
    <property type="protein sequence ID" value="MBM7693687.1"/>
    <property type="molecule type" value="Genomic_DNA"/>
</dbReference>
<reference evidence="8 9" key="1">
    <citation type="submission" date="2021-01" db="EMBL/GenBank/DDBJ databases">
        <title>Genomic Encyclopedia of Type Strains, Phase IV (KMG-IV): sequencing the most valuable type-strain genomes for metagenomic binning, comparative biology and taxonomic classification.</title>
        <authorList>
            <person name="Goeker M."/>
        </authorList>
    </citation>
    <scope>NUCLEOTIDE SEQUENCE [LARGE SCALE GENOMIC DNA]</scope>
    <source>
        <strain evidence="8 9">DSM 105482</strain>
    </source>
</reference>
<dbReference type="CDD" id="cd07503">
    <property type="entry name" value="HAD_HisB-N"/>
    <property type="match status" value="1"/>
</dbReference>
<accession>A0ABS2QKP5</accession>
<dbReference type="InterPro" id="IPR006543">
    <property type="entry name" value="Histidinol-phos"/>
</dbReference>
<name>A0ABS2QKP5_9BACI</name>
<evidence type="ECO:0000256" key="3">
    <source>
        <dbReference type="ARBA" id="ARBA00022723"/>
    </source>
</evidence>
<dbReference type="PANTHER" id="PTHR42891">
    <property type="entry name" value="D-GLYCERO-BETA-D-MANNO-HEPTOSE-1,7-BISPHOSPHATE 7-PHOSPHATASE"/>
    <property type="match status" value="1"/>
</dbReference>
<dbReference type="PIRSF" id="PIRSF004682">
    <property type="entry name" value="GmhB"/>
    <property type="match status" value="1"/>
</dbReference>
<keyword evidence="4 7" id="KW-0378">Hydrolase</keyword>
<evidence type="ECO:0000256" key="4">
    <source>
        <dbReference type="ARBA" id="ARBA00022801"/>
    </source>
</evidence>
<keyword evidence="5 7" id="KW-0119">Carbohydrate metabolism</keyword>
<comment type="subcellular location">
    <subcellularLocation>
        <location evidence="1 7">Cytoplasm</location>
    </subcellularLocation>
</comment>